<feature type="transmembrane region" description="Helical" evidence="8">
    <location>
        <begin position="298"/>
        <end position="319"/>
    </location>
</feature>
<keyword evidence="6 8" id="KW-1133">Transmembrane helix</keyword>
<feature type="transmembrane region" description="Helical" evidence="8">
    <location>
        <begin position="74"/>
        <end position="96"/>
    </location>
</feature>
<evidence type="ECO:0000256" key="5">
    <source>
        <dbReference type="ARBA" id="ARBA00022984"/>
    </source>
</evidence>
<dbReference type="GO" id="GO:0015648">
    <property type="term" value="F:lipid-linked peptidoglycan transporter activity"/>
    <property type="evidence" value="ECO:0007669"/>
    <property type="project" value="TreeGrafter"/>
</dbReference>
<name>A0A1F6DEX1_9BACT</name>
<dbReference type="EMBL" id="MFLA01000016">
    <property type="protein sequence ID" value="OGG59867.1"/>
    <property type="molecule type" value="Genomic_DNA"/>
</dbReference>
<keyword evidence="5" id="KW-0573">Peptidoglycan synthesis</keyword>
<feature type="transmembrane region" description="Helical" evidence="8">
    <location>
        <begin position="213"/>
        <end position="233"/>
    </location>
</feature>
<evidence type="ECO:0000256" key="6">
    <source>
        <dbReference type="ARBA" id="ARBA00022989"/>
    </source>
</evidence>
<gene>
    <name evidence="9" type="ORF">A2765_04765</name>
</gene>
<dbReference type="PRINTS" id="PR01806">
    <property type="entry name" value="VIRFACTRMVIN"/>
</dbReference>
<sequence>MVIRFLRNGRDTLQKTYTGAGRAFSFLTAEVRGLQAAAYILAVSSFLSSILALLRDRLLAHLFGAGSLLDLYYAAFRIPDAVFIGIGALVSVYMLIPELARRDRAAQERYLDSVVGGFAALVFLVGIGAAFIAPWILARAFPVLAAGDSFGTLVFLTRILLLQAAFLGFSNIAAALTQFKHRYALYALSPIVYNVGIILGALVLYPMMGLPGLVWGVVIGAFLHLGIQLPSIFRDGFFRHLPQLSEIGAFLETVRLSLPRALALSMNQLAFFGLLALAGTLPVGSISVFMFAYNLQGVPLSIIGASYATAAFPMLAYAFSQGKSDVFLAQMGIAARQILFWSMPVIAIMIVLRAHIVRAILGSGAFDWTDTRLTAAALALFVISLAAQGVSLLLIRACYASGKTLVPFMVSAVTAGLTVILGISYLHIVQSTPEVSNFLEALLRVEDLVGTDVLMLAFAYSVASIIGVFILVMYFQIRFGTFFGEIGASWWESLTAALASGAATYATLHVIGDITLATTLLSIVTKAAAAGLIGCLAAALVYYVLGSREFAENSLALRRRIWKDVEPVTSAEQTA</sequence>
<feature type="transmembrane region" description="Helical" evidence="8">
    <location>
        <begin position="269"/>
        <end position="292"/>
    </location>
</feature>
<keyword evidence="3 8" id="KW-0812">Transmembrane</keyword>
<dbReference type="PANTHER" id="PTHR47019:SF1">
    <property type="entry name" value="LIPID II FLIPPASE MURJ"/>
    <property type="match status" value="1"/>
</dbReference>
<feature type="transmembrane region" description="Helical" evidence="8">
    <location>
        <begin position="489"/>
        <end position="511"/>
    </location>
</feature>
<comment type="caution">
    <text evidence="9">The sequence shown here is derived from an EMBL/GenBank/DDBJ whole genome shotgun (WGS) entry which is preliminary data.</text>
</comment>
<dbReference type="Proteomes" id="UP000176377">
    <property type="component" value="Unassembled WGS sequence"/>
</dbReference>
<dbReference type="GO" id="GO:0008360">
    <property type="term" value="P:regulation of cell shape"/>
    <property type="evidence" value="ECO:0007669"/>
    <property type="project" value="UniProtKB-KW"/>
</dbReference>
<evidence type="ECO:0000313" key="10">
    <source>
        <dbReference type="Proteomes" id="UP000176377"/>
    </source>
</evidence>
<reference evidence="9 10" key="1">
    <citation type="journal article" date="2016" name="Nat. Commun.">
        <title>Thousands of microbial genomes shed light on interconnected biogeochemical processes in an aquifer system.</title>
        <authorList>
            <person name="Anantharaman K."/>
            <person name="Brown C.T."/>
            <person name="Hug L.A."/>
            <person name="Sharon I."/>
            <person name="Castelle C.J."/>
            <person name="Probst A.J."/>
            <person name="Thomas B.C."/>
            <person name="Singh A."/>
            <person name="Wilkins M.J."/>
            <person name="Karaoz U."/>
            <person name="Brodie E.L."/>
            <person name="Williams K.H."/>
            <person name="Hubbard S.S."/>
            <person name="Banfield J.F."/>
        </authorList>
    </citation>
    <scope>NUCLEOTIDE SEQUENCE [LARGE SCALE GENOMIC DNA]</scope>
</reference>
<dbReference type="AlphaFoldDB" id="A0A1F6DEX1"/>
<evidence type="ECO:0000256" key="4">
    <source>
        <dbReference type="ARBA" id="ARBA00022960"/>
    </source>
</evidence>
<feature type="transmembrane region" description="Helical" evidence="8">
    <location>
        <begin position="406"/>
        <end position="428"/>
    </location>
</feature>
<evidence type="ECO:0000313" key="9">
    <source>
        <dbReference type="EMBL" id="OGG59867.1"/>
    </source>
</evidence>
<evidence type="ECO:0000256" key="2">
    <source>
        <dbReference type="ARBA" id="ARBA00022475"/>
    </source>
</evidence>
<dbReference type="PANTHER" id="PTHR47019">
    <property type="entry name" value="LIPID II FLIPPASE MURJ"/>
    <property type="match status" value="1"/>
</dbReference>
<keyword evidence="7 8" id="KW-0472">Membrane</keyword>
<evidence type="ECO:0000256" key="3">
    <source>
        <dbReference type="ARBA" id="ARBA00022692"/>
    </source>
</evidence>
<dbReference type="InterPro" id="IPR051050">
    <property type="entry name" value="Lipid_II_flippase_MurJ/MviN"/>
</dbReference>
<comment type="subcellular location">
    <subcellularLocation>
        <location evidence="1">Cell membrane</location>
        <topology evidence="1">Multi-pass membrane protein</topology>
    </subcellularLocation>
</comment>
<protein>
    <recommendedName>
        <fullName evidence="11">Lipid II flippase MurJ</fullName>
    </recommendedName>
</protein>
<feature type="transmembrane region" description="Helical" evidence="8">
    <location>
        <begin position="36"/>
        <end position="54"/>
    </location>
</feature>
<dbReference type="InterPro" id="IPR004268">
    <property type="entry name" value="MurJ"/>
</dbReference>
<dbReference type="GO" id="GO:0005886">
    <property type="term" value="C:plasma membrane"/>
    <property type="evidence" value="ECO:0007669"/>
    <property type="project" value="UniProtKB-SubCell"/>
</dbReference>
<accession>A0A1F6DEX1</accession>
<evidence type="ECO:0000256" key="1">
    <source>
        <dbReference type="ARBA" id="ARBA00004651"/>
    </source>
</evidence>
<dbReference type="GO" id="GO:0034204">
    <property type="term" value="P:lipid translocation"/>
    <property type="evidence" value="ECO:0007669"/>
    <property type="project" value="TreeGrafter"/>
</dbReference>
<evidence type="ECO:0000256" key="8">
    <source>
        <dbReference type="SAM" id="Phobius"/>
    </source>
</evidence>
<organism evidence="9 10">
    <name type="scientific">Candidatus Kaiserbacteria bacterium RIFCSPHIGHO2_01_FULL_56_24</name>
    <dbReference type="NCBI Taxonomy" id="1798487"/>
    <lineage>
        <taxon>Bacteria</taxon>
        <taxon>Candidatus Kaiseribacteriota</taxon>
    </lineage>
</organism>
<feature type="transmembrane region" description="Helical" evidence="8">
    <location>
        <begin position="150"/>
        <end position="176"/>
    </location>
</feature>
<evidence type="ECO:0008006" key="11">
    <source>
        <dbReference type="Google" id="ProtNLM"/>
    </source>
</evidence>
<feature type="transmembrane region" description="Helical" evidence="8">
    <location>
        <begin position="523"/>
        <end position="545"/>
    </location>
</feature>
<feature type="transmembrane region" description="Helical" evidence="8">
    <location>
        <begin position="373"/>
        <end position="394"/>
    </location>
</feature>
<keyword evidence="4" id="KW-0133">Cell shape</keyword>
<dbReference type="GO" id="GO:0009252">
    <property type="term" value="P:peptidoglycan biosynthetic process"/>
    <property type="evidence" value="ECO:0007669"/>
    <property type="project" value="UniProtKB-KW"/>
</dbReference>
<feature type="transmembrane region" description="Helical" evidence="8">
    <location>
        <begin position="183"/>
        <end position="207"/>
    </location>
</feature>
<proteinExistence type="predicted"/>
<evidence type="ECO:0000256" key="7">
    <source>
        <dbReference type="ARBA" id="ARBA00023136"/>
    </source>
</evidence>
<dbReference type="Pfam" id="PF03023">
    <property type="entry name" value="MurJ"/>
    <property type="match status" value="1"/>
</dbReference>
<feature type="transmembrane region" description="Helical" evidence="8">
    <location>
        <begin position="117"/>
        <end position="138"/>
    </location>
</feature>
<keyword evidence="2" id="KW-1003">Cell membrane</keyword>
<feature type="transmembrane region" description="Helical" evidence="8">
    <location>
        <begin position="339"/>
        <end position="361"/>
    </location>
</feature>
<feature type="transmembrane region" description="Helical" evidence="8">
    <location>
        <begin position="453"/>
        <end position="477"/>
    </location>
</feature>